<dbReference type="EMBL" id="MGEG01000002">
    <property type="protein sequence ID" value="OGL79843.1"/>
    <property type="molecule type" value="Genomic_DNA"/>
</dbReference>
<comment type="catalytic activity">
    <reaction evidence="7">
        <text>Couples ATP hydrolysis with the unwinding of duplex DNA by translocating in the 3'-5' direction.</text>
        <dbReference type="EC" id="5.6.2.4"/>
    </reaction>
</comment>
<evidence type="ECO:0000256" key="6">
    <source>
        <dbReference type="ARBA" id="ARBA00023235"/>
    </source>
</evidence>
<gene>
    <name evidence="13" type="ORF">A3F28_00935</name>
</gene>
<keyword evidence="4 10" id="KW-0347">Helicase</keyword>
<evidence type="ECO:0000256" key="4">
    <source>
        <dbReference type="ARBA" id="ARBA00022806"/>
    </source>
</evidence>
<dbReference type="Proteomes" id="UP000176598">
    <property type="component" value="Unassembled WGS sequence"/>
</dbReference>
<dbReference type="Pfam" id="PF13361">
    <property type="entry name" value="UvrD_C"/>
    <property type="match status" value="2"/>
</dbReference>
<keyword evidence="6" id="KW-0413">Isomerase</keyword>
<keyword evidence="2 10" id="KW-0547">Nucleotide-binding</keyword>
<evidence type="ECO:0000256" key="10">
    <source>
        <dbReference type="PROSITE-ProRule" id="PRU00560"/>
    </source>
</evidence>
<evidence type="ECO:0000256" key="9">
    <source>
        <dbReference type="ARBA" id="ARBA00048988"/>
    </source>
</evidence>
<evidence type="ECO:0000259" key="11">
    <source>
        <dbReference type="PROSITE" id="PS51198"/>
    </source>
</evidence>
<dbReference type="AlphaFoldDB" id="A0A1F7UNH1"/>
<dbReference type="Gene3D" id="1.10.486.10">
    <property type="entry name" value="PCRA, domain 4"/>
    <property type="match status" value="1"/>
</dbReference>
<comment type="similarity">
    <text evidence="1">Belongs to the helicase family. UvrD subfamily.</text>
</comment>
<name>A0A1F7UNH1_9BACT</name>
<evidence type="ECO:0000313" key="13">
    <source>
        <dbReference type="EMBL" id="OGL79843.1"/>
    </source>
</evidence>
<dbReference type="SUPFAM" id="SSF52540">
    <property type="entry name" value="P-loop containing nucleoside triphosphate hydrolases"/>
    <property type="match status" value="1"/>
</dbReference>
<evidence type="ECO:0000256" key="3">
    <source>
        <dbReference type="ARBA" id="ARBA00022801"/>
    </source>
</evidence>
<dbReference type="Gene3D" id="3.40.50.300">
    <property type="entry name" value="P-loop containing nucleotide triphosphate hydrolases"/>
    <property type="match status" value="2"/>
</dbReference>
<keyword evidence="3 10" id="KW-0378">Hydrolase</keyword>
<proteinExistence type="inferred from homology"/>
<comment type="catalytic activity">
    <reaction evidence="9">
        <text>ATP + H2O = ADP + phosphate + H(+)</text>
        <dbReference type="Rhea" id="RHEA:13065"/>
        <dbReference type="ChEBI" id="CHEBI:15377"/>
        <dbReference type="ChEBI" id="CHEBI:15378"/>
        <dbReference type="ChEBI" id="CHEBI:30616"/>
        <dbReference type="ChEBI" id="CHEBI:43474"/>
        <dbReference type="ChEBI" id="CHEBI:456216"/>
        <dbReference type="EC" id="5.6.2.4"/>
    </reaction>
</comment>
<feature type="domain" description="UvrD-like helicase C-terminal" evidence="12">
    <location>
        <begin position="227"/>
        <end position="492"/>
    </location>
</feature>
<feature type="domain" description="UvrD-like helicase ATP-binding" evidence="11">
    <location>
        <begin position="1"/>
        <end position="226"/>
    </location>
</feature>
<evidence type="ECO:0000256" key="8">
    <source>
        <dbReference type="ARBA" id="ARBA00034808"/>
    </source>
</evidence>
<dbReference type="GO" id="GO:0043138">
    <property type="term" value="F:3'-5' DNA helicase activity"/>
    <property type="evidence" value="ECO:0007669"/>
    <property type="project" value="UniProtKB-EC"/>
</dbReference>
<dbReference type="PROSITE" id="PS51198">
    <property type="entry name" value="UVRD_HELICASE_ATP_BIND"/>
    <property type="match status" value="1"/>
</dbReference>
<dbReference type="PANTHER" id="PTHR11070:SF3">
    <property type="entry name" value="DNA 3'-5' HELICASE"/>
    <property type="match status" value="1"/>
</dbReference>
<dbReference type="InterPro" id="IPR014016">
    <property type="entry name" value="UvrD-like_ATP-bd"/>
</dbReference>
<dbReference type="GO" id="GO:0005829">
    <property type="term" value="C:cytosol"/>
    <property type="evidence" value="ECO:0007669"/>
    <property type="project" value="TreeGrafter"/>
</dbReference>
<dbReference type="InterPro" id="IPR000212">
    <property type="entry name" value="DNA_helicase_UvrD/REP"/>
</dbReference>
<evidence type="ECO:0000256" key="2">
    <source>
        <dbReference type="ARBA" id="ARBA00022741"/>
    </source>
</evidence>
<dbReference type="GO" id="GO:0003677">
    <property type="term" value="F:DNA binding"/>
    <property type="evidence" value="ECO:0007669"/>
    <property type="project" value="InterPro"/>
</dbReference>
<dbReference type="GO" id="GO:0000725">
    <property type="term" value="P:recombinational repair"/>
    <property type="evidence" value="ECO:0007669"/>
    <property type="project" value="TreeGrafter"/>
</dbReference>
<dbReference type="GO" id="GO:0005524">
    <property type="term" value="F:ATP binding"/>
    <property type="evidence" value="ECO:0007669"/>
    <property type="project" value="UniProtKB-UniRule"/>
</dbReference>
<evidence type="ECO:0000259" key="12">
    <source>
        <dbReference type="PROSITE" id="PS51217"/>
    </source>
</evidence>
<sequence length="604" mass="68393">MLSRVRSIVGTGDSRLGVWGGTFHAIGNRVLRSYADRLGFGRDFTILDNEDSRDLVKLCLKEALTDVESKRFPSAATIFDVISFARSARVPIEESLDRKYPRFLQFSGEIESIAAAYARRKRMANAMDFDDLLAFWLELLQTDAAVSDRLCSLFRYVLVDEYQDTNPLQAAITDHLASKHGNLLVVGDDAQSIYSFRAAAVENILTFPKRFPKAKIFKLETNYRSSPEILKLANAIISGNREQFKKNLRPVRPADVKPVVVAFSTAGEEAEHVARRILSLRQDGLALNDMAVLFRATHITQPLEMELMRRDIPYEYRGGMKFFERAHIKDILAFLRIRENPKDAMAWMRVLSLQEGIGEATAGKLLDRVRGISDAQKVLELDPVQILGTKAFRGWNTFLASYRPLAGMDLPAPMIRTLVEGPYKDHLIREHQDAESRIQDLEQFAIFAEGYKKLGDFLSEVALKDDYGAKRSAGATEDRERLILSTIHQSKGLEWDAVFVIHMVEGVFPNKRAAVEENGIEEERRLFYVAATRARRSLNLSYPTTAGYDILSIQNPSQFLDELNPKLIEARRPTAHGDEPVIELDRLGERSVGNHQYLRDVNEL</sequence>
<evidence type="ECO:0000313" key="14">
    <source>
        <dbReference type="Proteomes" id="UP000176598"/>
    </source>
</evidence>
<organism evidence="13 14">
    <name type="scientific">Candidatus Uhrbacteria bacterium RIFCSPHIGHO2_12_FULL_57_11</name>
    <dbReference type="NCBI Taxonomy" id="1802398"/>
    <lineage>
        <taxon>Bacteria</taxon>
        <taxon>Candidatus Uhriibacteriota</taxon>
    </lineage>
</organism>
<comment type="caution">
    <text evidence="13">The sequence shown here is derived from an EMBL/GenBank/DDBJ whole genome shotgun (WGS) entry which is preliminary data.</text>
</comment>
<dbReference type="PANTHER" id="PTHR11070">
    <property type="entry name" value="UVRD / RECB / PCRA DNA HELICASE FAMILY MEMBER"/>
    <property type="match status" value="1"/>
</dbReference>
<keyword evidence="5 10" id="KW-0067">ATP-binding</keyword>
<dbReference type="EC" id="5.6.2.4" evidence="8"/>
<evidence type="ECO:0000256" key="5">
    <source>
        <dbReference type="ARBA" id="ARBA00022840"/>
    </source>
</evidence>
<evidence type="ECO:0000256" key="7">
    <source>
        <dbReference type="ARBA" id="ARBA00034617"/>
    </source>
</evidence>
<dbReference type="PROSITE" id="PS51217">
    <property type="entry name" value="UVRD_HELICASE_CTER"/>
    <property type="match status" value="1"/>
</dbReference>
<accession>A0A1F7UNH1</accession>
<comment type="caution">
    <text evidence="10">Lacks conserved residue(s) required for the propagation of feature annotation.</text>
</comment>
<dbReference type="InterPro" id="IPR027417">
    <property type="entry name" value="P-loop_NTPase"/>
</dbReference>
<dbReference type="Gene3D" id="1.10.10.160">
    <property type="match status" value="1"/>
</dbReference>
<protein>
    <recommendedName>
        <fullName evidence="8">DNA 3'-5' helicase</fullName>
        <ecNumber evidence="8">5.6.2.4</ecNumber>
    </recommendedName>
</protein>
<reference evidence="13 14" key="1">
    <citation type="journal article" date="2016" name="Nat. Commun.">
        <title>Thousands of microbial genomes shed light on interconnected biogeochemical processes in an aquifer system.</title>
        <authorList>
            <person name="Anantharaman K."/>
            <person name="Brown C.T."/>
            <person name="Hug L.A."/>
            <person name="Sharon I."/>
            <person name="Castelle C.J."/>
            <person name="Probst A.J."/>
            <person name="Thomas B.C."/>
            <person name="Singh A."/>
            <person name="Wilkins M.J."/>
            <person name="Karaoz U."/>
            <person name="Brodie E.L."/>
            <person name="Williams K.H."/>
            <person name="Hubbard S.S."/>
            <person name="Banfield J.F."/>
        </authorList>
    </citation>
    <scope>NUCLEOTIDE SEQUENCE [LARGE SCALE GENOMIC DNA]</scope>
</reference>
<dbReference type="InterPro" id="IPR013986">
    <property type="entry name" value="DExx_box_DNA_helicase_dom_sf"/>
</dbReference>
<dbReference type="InterPro" id="IPR014017">
    <property type="entry name" value="DNA_helicase_UvrD-like_C"/>
</dbReference>
<dbReference type="CDD" id="cd17932">
    <property type="entry name" value="DEXQc_UvrD"/>
    <property type="match status" value="1"/>
</dbReference>
<dbReference type="GO" id="GO:0016887">
    <property type="term" value="F:ATP hydrolysis activity"/>
    <property type="evidence" value="ECO:0007669"/>
    <property type="project" value="RHEA"/>
</dbReference>
<evidence type="ECO:0000256" key="1">
    <source>
        <dbReference type="ARBA" id="ARBA00009922"/>
    </source>
</evidence>
<dbReference type="Pfam" id="PF00580">
    <property type="entry name" value="UvrD-helicase"/>
    <property type="match status" value="1"/>
</dbReference>